<dbReference type="EC" id="3.6.1.7" evidence="2 4"/>
<evidence type="ECO:0000256" key="2">
    <source>
        <dbReference type="ARBA" id="ARBA00012150"/>
    </source>
</evidence>
<sequence length="93" mass="10445">MKHITIILYGKVQSVSFRAATKAIANQLSITGLIKNEKDGTVYIEAEGDKFSLDFLVDWCKTGPDRAIVEKVEVTEGELKNYLNFEVVKKHSI</sequence>
<comment type="similarity">
    <text evidence="1 5">Belongs to the acylphosphatase family.</text>
</comment>
<feature type="domain" description="Acylphosphatase-like" evidence="6">
    <location>
        <begin position="3"/>
        <end position="89"/>
    </location>
</feature>
<dbReference type="PROSITE" id="PS51160">
    <property type="entry name" value="ACYLPHOSPHATASE_3"/>
    <property type="match status" value="1"/>
</dbReference>
<evidence type="ECO:0000256" key="5">
    <source>
        <dbReference type="RuleBase" id="RU004168"/>
    </source>
</evidence>
<dbReference type="GO" id="GO:0003998">
    <property type="term" value="F:acylphosphatase activity"/>
    <property type="evidence" value="ECO:0007669"/>
    <property type="project" value="UniProtKB-EC"/>
</dbReference>
<dbReference type="InterPro" id="IPR036046">
    <property type="entry name" value="Acylphosphatase-like_dom_sf"/>
</dbReference>
<dbReference type="AlphaFoldDB" id="R9GU05"/>
<feature type="active site" evidence="4">
    <location>
        <position position="36"/>
    </location>
</feature>
<dbReference type="STRING" id="1150600.ADIARSV_1809"/>
<gene>
    <name evidence="7" type="ORF">ADIARSV_1809</name>
</gene>
<keyword evidence="4 7" id="KW-0378">Hydrolase</keyword>
<evidence type="ECO:0000313" key="7">
    <source>
        <dbReference type="EMBL" id="EOR95025.1"/>
    </source>
</evidence>
<evidence type="ECO:0000259" key="6">
    <source>
        <dbReference type="PROSITE" id="PS51160"/>
    </source>
</evidence>
<name>R9GU05_9SPHI</name>
<dbReference type="InterPro" id="IPR020456">
    <property type="entry name" value="Acylphosphatase"/>
</dbReference>
<proteinExistence type="inferred from homology"/>
<protein>
    <recommendedName>
        <fullName evidence="2 4">acylphosphatase</fullName>
        <ecNumber evidence="2 4">3.6.1.7</ecNumber>
    </recommendedName>
</protein>
<dbReference type="RefSeq" id="WP_016195045.1">
    <property type="nucleotide sequence ID" value="NZ_AQPN01000069.1"/>
</dbReference>
<organism evidence="7 8">
    <name type="scientific">Arcticibacter svalbardensis MN12-7</name>
    <dbReference type="NCBI Taxonomy" id="1150600"/>
    <lineage>
        <taxon>Bacteria</taxon>
        <taxon>Pseudomonadati</taxon>
        <taxon>Bacteroidota</taxon>
        <taxon>Sphingobacteriia</taxon>
        <taxon>Sphingobacteriales</taxon>
        <taxon>Sphingobacteriaceae</taxon>
        <taxon>Arcticibacter</taxon>
    </lineage>
</organism>
<comment type="catalytic activity">
    <reaction evidence="3 4">
        <text>an acyl phosphate + H2O = a carboxylate + phosphate + H(+)</text>
        <dbReference type="Rhea" id="RHEA:14965"/>
        <dbReference type="ChEBI" id="CHEBI:15377"/>
        <dbReference type="ChEBI" id="CHEBI:15378"/>
        <dbReference type="ChEBI" id="CHEBI:29067"/>
        <dbReference type="ChEBI" id="CHEBI:43474"/>
        <dbReference type="ChEBI" id="CHEBI:59918"/>
        <dbReference type="EC" id="3.6.1.7"/>
    </reaction>
</comment>
<evidence type="ECO:0000256" key="3">
    <source>
        <dbReference type="ARBA" id="ARBA00047645"/>
    </source>
</evidence>
<dbReference type="InterPro" id="IPR001792">
    <property type="entry name" value="Acylphosphatase-like_dom"/>
</dbReference>
<dbReference type="PANTHER" id="PTHR47268:SF4">
    <property type="entry name" value="ACYLPHOSPHATASE"/>
    <property type="match status" value="1"/>
</dbReference>
<evidence type="ECO:0000256" key="4">
    <source>
        <dbReference type="PROSITE-ProRule" id="PRU00520"/>
    </source>
</evidence>
<keyword evidence="8" id="KW-1185">Reference proteome</keyword>
<comment type="caution">
    <text evidence="7">The sequence shown here is derived from an EMBL/GenBank/DDBJ whole genome shotgun (WGS) entry which is preliminary data.</text>
</comment>
<dbReference type="PANTHER" id="PTHR47268">
    <property type="entry name" value="ACYLPHOSPHATASE"/>
    <property type="match status" value="1"/>
</dbReference>
<dbReference type="Pfam" id="PF00708">
    <property type="entry name" value="Acylphosphatase"/>
    <property type="match status" value="1"/>
</dbReference>
<dbReference type="Gene3D" id="3.30.70.100">
    <property type="match status" value="1"/>
</dbReference>
<dbReference type="EMBL" id="AQPN01000069">
    <property type="protein sequence ID" value="EOR95025.1"/>
    <property type="molecule type" value="Genomic_DNA"/>
</dbReference>
<dbReference type="OrthoDB" id="9808093at2"/>
<evidence type="ECO:0000313" key="8">
    <source>
        <dbReference type="Proteomes" id="UP000014174"/>
    </source>
</evidence>
<feature type="active site" evidence="4">
    <location>
        <position position="18"/>
    </location>
</feature>
<reference evidence="7 8" key="1">
    <citation type="journal article" date="2013" name="Genome Announc.">
        <title>Draft Genome Sequence of Arcticibacter svalbardensis Strain MN12-7T, a Member of the Family Sphingobacteriaceae Isolated from an Arctic Soil Sample.</title>
        <authorList>
            <person name="Shivaji S."/>
            <person name="Ara S."/>
            <person name="Prasad S."/>
            <person name="Manasa B.P."/>
            <person name="Begum Z."/>
            <person name="Singh A."/>
            <person name="Kumar Pinnaka A."/>
        </authorList>
    </citation>
    <scope>NUCLEOTIDE SEQUENCE [LARGE SCALE GENOMIC DNA]</scope>
    <source>
        <strain evidence="7 8">MN12-7</strain>
    </source>
</reference>
<dbReference type="SUPFAM" id="SSF54975">
    <property type="entry name" value="Acylphosphatase/BLUF domain-like"/>
    <property type="match status" value="1"/>
</dbReference>
<dbReference type="Proteomes" id="UP000014174">
    <property type="component" value="Unassembled WGS sequence"/>
</dbReference>
<evidence type="ECO:0000256" key="1">
    <source>
        <dbReference type="ARBA" id="ARBA00005614"/>
    </source>
</evidence>
<dbReference type="eggNOG" id="COG1254">
    <property type="taxonomic scope" value="Bacteria"/>
</dbReference>
<accession>R9GU05</accession>